<dbReference type="InterPro" id="IPR052048">
    <property type="entry name" value="ST_Response_Regulator"/>
</dbReference>
<dbReference type="CDD" id="cd17534">
    <property type="entry name" value="REC_DC-like"/>
    <property type="match status" value="1"/>
</dbReference>
<dbReference type="AlphaFoldDB" id="A0A090WB08"/>
<dbReference type="STRING" id="504487.JCM19538_1125"/>
<feature type="domain" description="Response regulatory" evidence="2">
    <location>
        <begin position="5"/>
        <end position="120"/>
    </location>
</feature>
<dbReference type="Gene3D" id="2.40.50.1020">
    <property type="entry name" value="LytTr DNA-binding domain"/>
    <property type="match status" value="1"/>
</dbReference>
<organism evidence="5 7">
    <name type="scientific">Jejuia pallidilutea</name>
    <dbReference type="NCBI Taxonomy" id="504487"/>
    <lineage>
        <taxon>Bacteria</taxon>
        <taxon>Pseudomonadati</taxon>
        <taxon>Bacteroidota</taxon>
        <taxon>Flavobacteriia</taxon>
        <taxon>Flavobacteriales</taxon>
        <taxon>Flavobacteriaceae</taxon>
        <taxon>Jejuia</taxon>
    </lineage>
</organism>
<keyword evidence="8" id="KW-1185">Reference proteome</keyword>
<feature type="domain" description="HTH LytTR-type" evidence="3">
    <location>
        <begin position="141"/>
        <end position="239"/>
    </location>
</feature>
<evidence type="ECO:0000259" key="2">
    <source>
        <dbReference type="PROSITE" id="PS50110"/>
    </source>
</evidence>
<comment type="caution">
    <text evidence="5">The sequence shown here is derived from an EMBL/GenBank/DDBJ whole genome shotgun (WGS) entry which is preliminary data.</text>
</comment>
<dbReference type="PROSITE" id="PS50930">
    <property type="entry name" value="HTH_LYTTR"/>
    <property type="match status" value="1"/>
</dbReference>
<dbReference type="SMART" id="SM00850">
    <property type="entry name" value="LytTR"/>
    <property type="match status" value="1"/>
</dbReference>
<keyword evidence="1" id="KW-0597">Phosphoprotein</keyword>
<dbReference type="Pfam" id="PF04397">
    <property type="entry name" value="LytTR"/>
    <property type="match status" value="1"/>
</dbReference>
<protein>
    <submittedName>
        <fullName evidence="5">Sensory transduction regulatory protein</fullName>
    </submittedName>
</protein>
<dbReference type="EMBL" id="BBNR01000043">
    <property type="protein sequence ID" value="GAL69135.1"/>
    <property type="molecule type" value="Genomic_DNA"/>
</dbReference>
<evidence type="ECO:0000259" key="3">
    <source>
        <dbReference type="PROSITE" id="PS50930"/>
    </source>
</evidence>
<dbReference type="eggNOG" id="COG3279">
    <property type="taxonomic scope" value="Bacteria"/>
</dbReference>
<evidence type="ECO:0000313" key="8">
    <source>
        <dbReference type="Proteomes" id="UP000030184"/>
    </source>
</evidence>
<evidence type="ECO:0000313" key="6">
    <source>
        <dbReference type="EMBL" id="GAL90815.1"/>
    </source>
</evidence>
<reference evidence="8" key="1">
    <citation type="journal article" date="2014" name="Genome Announc.">
        <title>Draft Genome Sequence of Marine Flavobacterium Jejuia pallidilutea Strain 11shimoA1 and Pigmentation Mutants.</title>
        <authorList>
            <person name="Takatani N."/>
            <person name="Nakanishi M."/>
            <person name="Meirelles P."/>
            <person name="Mino S."/>
            <person name="Suda W."/>
            <person name="Oshima K."/>
            <person name="Hattori M."/>
            <person name="Ohkuma M."/>
            <person name="Hosokawa M."/>
            <person name="Miyashita K."/>
            <person name="Thompson F.L."/>
            <person name="Niwa A."/>
            <person name="Sawabe T."/>
            <person name="Sawabe T."/>
        </authorList>
    </citation>
    <scope>NUCLEOTIDE SEQUENCE [LARGE SCALE GENOMIC DNA]</scope>
    <source>
        <strain evidence="8">JCM 19538</strain>
    </source>
</reference>
<dbReference type="RefSeq" id="WP_042247130.1">
    <property type="nucleotide sequence ID" value="NZ_BBNR01000043.1"/>
</dbReference>
<dbReference type="Proteomes" id="UP000029646">
    <property type="component" value="Unassembled WGS sequence"/>
</dbReference>
<accession>A0A090WB08</accession>
<dbReference type="Proteomes" id="UP000030184">
    <property type="component" value="Unassembled WGS sequence"/>
</dbReference>
<dbReference type="Gene3D" id="3.40.50.2300">
    <property type="match status" value="1"/>
</dbReference>
<feature type="modified residue" description="4-aspartylphosphate" evidence="1">
    <location>
        <position position="55"/>
    </location>
</feature>
<gene>
    <name evidence="4" type="ORF">JCM19301_1678</name>
    <name evidence="5" type="ORF">JCM19302_3260</name>
    <name evidence="6" type="ORF">JCM19538_1125</name>
</gene>
<dbReference type="SMART" id="SM00448">
    <property type="entry name" value="REC"/>
    <property type="match status" value="1"/>
</dbReference>
<dbReference type="GO" id="GO:0003677">
    <property type="term" value="F:DNA binding"/>
    <property type="evidence" value="ECO:0007669"/>
    <property type="project" value="InterPro"/>
</dbReference>
<dbReference type="PANTHER" id="PTHR43228">
    <property type="entry name" value="TWO-COMPONENT RESPONSE REGULATOR"/>
    <property type="match status" value="1"/>
</dbReference>
<dbReference type="PROSITE" id="PS50110">
    <property type="entry name" value="RESPONSE_REGULATORY"/>
    <property type="match status" value="1"/>
</dbReference>
<dbReference type="PANTHER" id="PTHR43228:SF6">
    <property type="entry name" value="RESPONSE REGULATOR RECEIVER"/>
    <property type="match status" value="1"/>
</dbReference>
<dbReference type="EMBL" id="BBNS01000028">
    <property type="protein sequence ID" value="GAL72614.1"/>
    <property type="molecule type" value="Genomic_DNA"/>
</dbReference>
<sequence>MGKIKVLVVEDEIIIADNICDTLEDLGFETIEPAINYTEALALIETKKPDIAILDIQLSGKKTGIDLAKKINEDYNFPFVFLTSNSDNVTLNQAKKVMPQAYLVKPFSKEELYTTVEIVLNNFLQKKNVTKNNKQILEDALFIKVKDAMIKLAFNDILYLKSAHVYVEIVLKNKKTHLVRASLNDMLNKLNNTFIQVHRSYIINLSYIEQIHSNALVIQNKSIPVSKKYKELLFKHINLVTSSK</sequence>
<dbReference type="InterPro" id="IPR011006">
    <property type="entry name" value="CheY-like_superfamily"/>
</dbReference>
<dbReference type="Pfam" id="PF00072">
    <property type="entry name" value="Response_reg"/>
    <property type="match status" value="1"/>
</dbReference>
<dbReference type="InterPro" id="IPR007492">
    <property type="entry name" value="LytTR_DNA-bd_dom"/>
</dbReference>
<dbReference type="OrthoDB" id="2962330at2"/>
<dbReference type="SUPFAM" id="SSF52172">
    <property type="entry name" value="CheY-like"/>
    <property type="match status" value="1"/>
</dbReference>
<dbReference type="GO" id="GO:0000160">
    <property type="term" value="P:phosphorelay signal transduction system"/>
    <property type="evidence" value="ECO:0007669"/>
    <property type="project" value="InterPro"/>
</dbReference>
<proteinExistence type="predicted"/>
<dbReference type="InterPro" id="IPR001789">
    <property type="entry name" value="Sig_transdc_resp-reg_receiver"/>
</dbReference>
<dbReference type="EMBL" id="BBNY01000088">
    <property type="protein sequence ID" value="GAL90815.1"/>
    <property type="molecule type" value="Genomic_DNA"/>
</dbReference>
<evidence type="ECO:0000313" key="4">
    <source>
        <dbReference type="EMBL" id="GAL69135.1"/>
    </source>
</evidence>
<evidence type="ECO:0000313" key="7">
    <source>
        <dbReference type="Proteomes" id="UP000029646"/>
    </source>
</evidence>
<evidence type="ECO:0000313" key="5">
    <source>
        <dbReference type="EMBL" id="GAL72614.1"/>
    </source>
</evidence>
<dbReference type="Proteomes" id="UP000029641">
    <property type="component" value="Unassembled WGS sequence"/>
</dbReference>
<name>A0A090WB08_9FLAO</name>
<evidence type="ECO:0000256" key="1">
    <source>
        <dbReference type="PROSITE-ProRule" id="PRU00169"/>
    </source>
</evidence>